<reference evidence="3" key="1">
    <citation type="submission" date="2019-03" db="EMBL/GenBank/DDBJ databases">
        <title>Snf2 controls pulcherriminic acid biosynthesis and connects pigmentation and antifungal activity of the yeast Metschnikowia pulcherrima.</title>
        <authorList>
            <person name="Gore-Lloyd D."/>
            <person name="Sumann I."/>
            <person name="Brachmann A.O."/>
            <person name="Schneeberger K."/>
            <person name="Ortiz-Merino R.A."/>
            <person name="Moreno-Beltran M."/>
            <person name="Schlaefli M."/>
            <person name="Kirner P."/>
            <person name="Santos Kron A."/>
            <person name="Wolfe K.H."/>
            <person name="Piel J."/>
            <person name="Ahrens C.H."/>
            <person name="Henk D."/>
            <person name="Freimoser F.M."/>
        </authorList>
    </citation>
    <scope>NUCLEOTIDE SEQUENCE [LARGE SCALE GENOMIC DNA]</scope>
    <source>
        <strain evidence="3">APC 1.2</strain>
    </source>
</reference>
<evidence type="ECO:0000313" key="2">
    <source>
        <dbReference type="EMBL" id="QBM86440.1"/>
    </source>
</evidence>
<feature type="compositionally biased region" description="Basic and acidic residues" evidence="1">
    <location>
        <begin position="1177"/>
        <end position="1191"/>
    </location>
</feature>
<feature type="region of interest" description="Disordered" evidence="1">
    <location>
        <begin position="43"/>
        <end position="64"/>
    </location>
</feature>
<dbReference type="Proteomes" id="UP000292447">
    <property type="component" value="Chromosome I"/>
</dbReference>
<name>A0A4P6XGZ1_9ASCO</name>
<feature type="compositionally biased region" description="Basic residues" evidence="1">
    <location>
        <begin position="1195"/>
        <end position="1219"/>
    </location>
</feature>
<feature type="region of interest" description="Disordered" evidence="1">
    <location>
        <begin position="795"/>
        <end position="834"/>
    </location>
</feature>
<keyword evidence="3" id="KW-1185">Reference proteome</keyword>
<evidence type="ECO:0000256" key="1">
    <source>
        <dbReference type="SAM" id="MobiDB-lite"/>
    </source>
</evidence>
<organism evidence="2 3">
    <name type="scientific">Metschnikowia aff. pulcherrima</name>
    <dbReference type="NCBI Taxonomy" id="2163413"/>
    <lineage>
        <taxon>Eukaryota</taxon>
        <taxon>Fungi</taxon>
        <taxon>Dikarya</taxon>
        <taxon>Ascomycota</taxon>
        <taxon>Saccharomycotina</taxon>
        <taxon>Pichiomycetes</taxon>
        <taxon>Metschnikowiaceae</taxon>
        <taxon>Metschnikowia</taxon>
    </lineage>
</organism>
<dbReference type="EMBL" id="CP034456">
    <property type="protein sequence ID" value="QBM86440.1"/>
    <property type="molecule type" value="Genomic_DNA"/>
</dbReference>
<feature type="region of interest" description="Disordered" evidence="1">
    <location>
        <begin position="1157"/>
        <end position="1219"/>
    </location>
</feature>
<gene>
    <name evidence="2" type="ORF">METSCH_A10820</name>
</gene>
<proteinExistence type="predicted"/>
<accession>A0A4P6XGZ1</accession>
<feature type="compositionally biased region" description="Polar residues" evidence="1">
    <location>
        <begin position="47"/>
        <end position="58"/>
    </location>
</feature>
<feature type="compositionally biased region" description="Basic residues" evidence="1">
    <location>
        <begin position="795"/>
        <end position="817"/>
    </location>
</feature>
<sequence>MTSLYSETSRLKLSKSSFNSLPLGKRLLKKLWNHSLGYLSRDDENSSRLNSFSPQQEASFIDGNRSRRNLGDIIKQKLFHTLKSSNGNSLFPDNQSNEVIFVTSHSPESAPETERAQDPLSDPERETIYISSPTWSSASLSSLQTDVQDTSRDEPRFPTDLRNLLLARNIIKFLLRSIAQETHSDLLRFSRRYRIARQTLSLEPCPSGSSFRIYFTSMVRRQKKSIAFFVSRMQTFSKKTYMKSKRVAKRLSTRQFDYDNADNDIERYIRNGVPLTVEAIVHCNIPPSPFVIGEFPYTERSSEIESTPILESTPMIETEIASIQDDEEYNSWATCQDSSDIYSSLVLEDPHGDITRLDQNSDGPLQRLLDGFRSGVPFVASFPLTLSDEEFSDMNSSFMPYFGPVNVSFENFMTFLSELETESIEVTESSARSFEHYSDDGPCSGSNPIEENGHLMSESIGNGSPVMAYLDFALLNYANDEVEEISGISESNSHLRQSKSASIATSSHHNSSSTQSDLNFAEDLNIDVAMSYKPEVSSLQVTENRAKTKMRSDPVILVTSSALPGADCEIENHSETNQTVDQVNFHVSNLEDIRKASESPHCPIQGTIARQFTSGDDTTGRLVQENATTHQTRVAYERAETKPRILYHTYNPCTRTRRNWADYDSDSDGSIYKDFFALFNKECYTRAVQAPEGPTHDSRKNSLSKKHSSTKLTMGLKLKFVTSASPMTSFTILESDLLDGKVLDQDGLEILSRMEPHGERLVISRTATQENQSSHKLNSGVKFLTNGCNGKKGHEIRKKRNSQHPMKNLHSHLKCTSKKCTSGDRRSKSQNNCDADEAVEKNNTLESMILDALRLKEMCEQQFHVSVPLWAKTENFLLKIKESKLLFGTDCLPKLGIGDKIKHHKPQLEFVSGQNGFRDLETKGPIVANNASSSNENRLRLESTDTTASYLSEFRESCYRIIPNADAYLESIVQAMLEIKNFQEKIVVLGSETAKDLLDLAERLQNNCIGEDVYLPRRTKTFECSLINMSKIFTKTRYDLTKLETEYSRGISRILIQLSNLSLLHTDVMNRINVSFTRSEAQRRNNVRTNGYIFNVILSANPTWHFETNLTDLKTLLSENISVLTKTHTDIEAMVARIRTGFAGLKMSIKKHFLSQVSPRSKPNLNHKPSGPIQNSKLKDNQHSEDSKEPIQGRGSRRKRKCDNHKKNKRHKAVHHPLG</sequence>
<protein>
    <submittedName>
        <fullName evidence="2">Uncharacterized protein</fullName>
    </submittedName>
</protein>
<evidence type="ECO:0000313" key="3">
    <source>
        <dbReference type="Proteomes" id="UP000292447"/>
    </source>
</evidence>
<dbReference type="AlphaFoldDB" id="A0A4P6XGZ1"/>